<comment type="caution">
    <text evidence="2">The sequence shown here is derived from an EMBL/GenBank/DDBJ whole genome shotgun (WGS) entry which is preliminary data.</text>
</comment>
<evidence type="ECO:0000256" key="1">
    <source>
        <dbReference type="SAM" id="MobiDB-lite"/>
    </source>
</evidence>
<feature type="compositionally biased region" description="Basic and acidic residues" evidence="1">
    <location>
        <begin position="184"/>
        <end position="197"/>
    </location>
</feature>
<protein>
    <submittedName>
        <fullName evidence="2">Uncharacterized protein</fullName>
    </submittedName>
</protein>
<keyword evidence="3" id="KW-1185">Reference proteome</keyword>
<dbReference type="AlphaFoldDB" id="A0A367LLH7"/>
<organism evidence="2 3">
    <name type="scientific">Ophiocordyceps polyrhachis-furcata BCC 54312</name>
    <dbReference type="NCBI Taxonomy" id="1330021"/>
    <lineage>
        <taxon>Eukaryota</taxon>
        <taxon>Fungi</taxon>
        <taxon>Dikarya</taxon>
        <taxon>Ascomycota</taxon>
        <taxon>Pezizomycotina</taxon>
        <taxon>Sordariomycetes</taxon>
        <taxon>Hypocreomycetidae</taxon>
        <taxon>Hypocreales</taxon>
        <taxon>Ophiocordycipitaceae</taxon>
        <taxon>Ophiocordyceps</taxon>
    </lineage>
</organism>
<sequence>MGHYWPYLLDTVQRRRLSLRLLNRRRTHEQRNRLQWTWRKGKAVDRIVHVNPDGRGGGGGGGGGGGDARADARALPMACPRPNRSPRLLLKTAPKLAQPSPPGKAPIDEADTPKPPLHHHIVRPAFNVKDATPTKRRLVHLPRWTLSVPHRHDAGTHPSAPAEKAAVASSVPETPSQTDAFVPADDHLPAHPADGKVQHGPVARLASQTR</sequence>
<evidence type="ECO:0000313" key="3">
    <source>
        <dbReference type="Proteomes" id="UP000253664"/>
    </source>
</evidence>
<dbReference type="EMBL" id="LKCN02000003">
    <property type="protein sequence ID" value="RCI15112.1"/>
    <property type="molecule type" value="Genomic_DNA"/>
</dbReference>
<name>A0A367LLH7_9HYPO</name>
<proteinExistence type="predicted"/>
<dbReference type="OrthoDB" id="10593042at2759"/>
<gene>
    <name evidence="2" type="ORF">L249_6631</name>
</gene>
<accession>A0A367LLH7</accession>
<reference evidence="2 3" key="1">
    <citation type="journal article" date="2015" name="BMC Genomics">
        <title>Insights from the genome of Ophiocordyceps polyrhachis-furcata to pathogenicity and host specificity in insect fungi.</title>
        <authorList>
            <person name="Wichadakul D."/>
            <person name="Kobmoo N."/>
            <person name="Ingsriswang S."/>
            <person name="Tangphatsornruang S."/>
            <person name="Chantasingh D."/>
            <person name="Luangsa-ard J.J."/>
            <person name="Eurwilaichitr L."/>
        </authorList>
    </citation>
    <scope>NUCLEOTIDE SEQUENCE [LARGE SCALE GENOMIC DNA]</scope>
    <source>
        <strain evidence="2 3">BCC 54312</strain>
    </source>
</reference>
<evidence type="ECO:0000313" key="2">
    <source>
        <dbReference type="EMBL" id="RCI15112.1"/>
    </source>
</evidence>
<dbReference type="Proteomes" id="UP000253664">
    <property type="component" value="Unassembled WGS sequence"/>
</dbReference>
<feature type="region of interest" description="Disordered" evidence="1">
    <location>
        <begin position="149"/>
        <end position="210"/>
    </location>
</feature>